<dbReference type="PROSITE" id="PS50052">
    <property type="entry name" value="GUANYLATE_KINASE_2"/>
    <property type="match status" value="1"/>
</dbReference>
<dbReference type="EMBL" id="CP091511">
    <property type="protein sequence ID" value="UOO88969.1"/>
    <property type="molecule type" value="Genomic_DNA"/>
</dbReference>
<dbReference type="SUPFAM" id="SSF52540">
    <property type="entry name" value="P-loop containing nucleoside triphosphate hydrolases"/>
    <property type="match status" value="1"/>
</dbReference>
<dbReference type="Gene3D" id="3.40.50.300">
    <property type="entry name" value="P-loop containing nucleotide triphosphate hydrolases"/>
    <property type="match status" value="1"/>
</dbReference>
<name>A0ABY4E136_9NEIS</name>
<evidence type="ECO:0000313" key="3">
    <source>
        <dbReference type="Proteomes" id="UP000832011"/>
    </source>
</evidence>
<dbReference type="RefSeq" id="WP_147645450.1">
    <property type="nucleotide sequence ID" value="NZ_CABKVG010000010.1"/>
</dbReference>
<dbReference type="SMART" id="SM00072">
    <property type="entry name" value="GuKc"/>
    <property type="match status" value="1"/>
</dbReference>
<feature type="domain" description="Guanylate kinase-like" evidence="1">
    <location>
        <begin position="13"/>
        <end position="190"/>
    </location>
</feature>
<evidence type="ECO:0000313" key="2">
    <source>
        <dbReference type="EMBL" id="UOO88969.1"/>
    </source>
</evidence>
<accession>A0ABY4E136</accession>
<dbReference type="InterPro" id="IPR008145">
    <property type="entry name" value="GK/Ca_channel_bsu"/>
</dbReference>
<protein>
    <submittedName>
        <fullName evidence="2">Phosphonate metabolism protein/1,5-bisphosphokinase (PRPP-forming) PhnN</fullName>
    </submittedName>
</protein>
<dbReference type="Pfam" id="PF00625">
    <property type="entry name" value="Guanylate_kin"/>
    <property type="match status" value="1"/>
</dbReference>
<sequence>MEARKAGILMFTGRLIYLMGPSGAGKDSLIALIKHKAELPLLLPTRYITRPVDATELEQHVYVAPEAFAAAEAAGEFACAWYANGLAYGLGQEVYAGLEQGKMVLVNGSRAHYKALPEGLQAASIPVYLHVGSEVQTQRLLQRGRENSEQVAERVARSQALAQALPAGCIKLNAEQALEQVYADFKQQVWQTEQLKWACN</sequence>
<evidence type="ECO:0000259" key="1">
    <source>
        <dbReference type="PROSITE" id="PS50052"/>
    </source>
</evidence>
<proteinExistence type="predicted"/>
<reference evidence="2 3" key="1">
    <citation type="journal article" date="2022" name="Res Sq">
        <title>Evolution of multicellular longitudinally dividing oral cavity symbionts (Neisseriaceae).</title>
        <authorList>
            <person name="Nyongesa S."/>
            <person name="Weber P."/>
            <person name="Bernet E."/>
            <person name="Pullido F."/>
            <person name="Nieckarz M."/>
            <person name="Delaby M."/>
            <person name="Nieves C."/>
            <person name="Viehboeck T."/>
            <person name="Krause N."/>
            <person name="Rivera-Millot A."/>
            <person name="Nakamura A."/>
            <person name="Vischer N."/>
            <person name="VanNieuwenhze M."/>
            <person name="Brun Y."/>
            <person name="Cava F."/>
            <person name="Bulgheresi S."/>
            <person name="Veyrier F."/>
        </authorList>
    </citation>
    <scope>NUCLEOTIDE SEQUENCE [LARGE SCALE GENOMIC DNA]</scope>
    <source>
        <strain evidence="2 3">SN4</strain>
    </source>
</reference>
<organism evidence="2 3">
    <name type="scientific">Vitreoscilla massiliensis</name>
    <dbReference type="NCBI Taxonomy" id="1689272"/>
    <lineage>
        <taxon>Bacteria</taxon>
        <taxon>Pseudomonadati</taxon>
        <taxon>Pseudomonadota</taxon>
        <taxon>Betaproteobacteria</taxon>
        <taxon>Neisseriales</taxon>
        <taxon>Neisseriaceae</taxon>
        <taxon>Vitreoscilla</taxon>
    </lineage>
</organism>
<keyword evidence="3" id="KW-1185">Reference proteome</keyword>
<dbReference type="InterPro" id="IPR027417">
    <property type="entry name" value="P-loop_NTPase"/>
</dbReference>
<dbReference type="InterPro" id="IPR008144">
    <property type="entry name" value="Guanylate_kin-like_dom"/>
</dbReference>
<gene>
    <name evidence="2" type="ORF">LVJ82_16205</name>
</gene>
<dbReference type="Proteomes" id="UP000832011">
    <property type="component" value="Chromosome"/>
</dbReference>